<dbReference type="PANTHER" id="PTHR43157:SF31">
    <property type="entry name" value="PHOSPHATIDYLINOSITOL-GLYCAN BIOSYNTHESIS CLASS F PROTEIN"/>
    <property type="match status" value="1"/>
</dbReference>
<reference evidence="2 3" key="1">
    <citation type="submission" date="2016-11" db="EMBL/GenBank/DDBJ databases">
        <authorList>
            <person name="Jaros S."/>
            <person name="Januszkiewicz K."/>
            <person name="Wedrychowicz H."/>
        </authorList>
    </citation>
    <scope>NUCLEOTIDE SEQUENCE [LARGE SCALE GENOMIC DNA]</scope>
    <source>
        <strain evidence="2 3">DSM 10068</strain>
    </source>
</reference>
<keyword evidence="1" id="KW-0560">Oxidoreductase</keyword>
<accession>A0A1M5YVQ5</accession>
<evidence type="ECO:0000313" key="2">
    <source>
        <dbReference type="EMBL" id="SHI16156.1"/>
    </source>
</evidence>
<dbReference type="Pfam" id="PF00106">
    <property type="entry name" value="adh_short"/>
    <property type="match status" value="1"/>
</dbReference>
<name>A0A1M5YVQ5_9FIRM</name>
<dbReference type="OrthoDB" id="9808814at2"/>
<dbReference type="SUPFAM" id="SSF51735">
    <property type="entry name" value="NAD(P)-binding Rossmann-fold domains"/>
    <property type="match status" value="1"/>
</dbReference>
<dbReference type="RefSeq" id="WP_073080403.1">
    <property type="nucleotide sequence ID" value="NZ_FQXV01000011.1"/>
</dbReference>
<sequence length="287" mass="31466">MKTVVVTGATSGIGFEVCAALLKSGCRVIGLGRSAENARAAEEKLRGCVPAGDITFFHGDLMLPSEVRALAVKIKEELEKTSGGRLHALVNNAGCVRNWYMTTPEGYEHQLALNHLAGFLLTHELLPNLLEGGRVVMTSSGSHRMMRMHWQDVMYERRYRPLMAYKQSKLCNMLFAYGLNDRYAGLGLRAYGVDPGLVRTEIGSKNTGGLVGFVWARRKKHGVDPSVPAEIYARLIGAETAPDGLCHDIRGPRAASRQVGRRNAERLFELSEKLCGIKFGGIESCMS</sequence>
<organism evidence="2 3">
    <name type="scientific">Sporobacter termitidis DSM 10068</name>
    <dbReference type="NCBI Taxonomy" id="1123282"/>
    <lineage>
        <taxon>Bacteria</taxon>
        <taxon>Bacillati</taxon>
        <taxon>Bacillota</taxon>
        <taxon>Clostridia</taxon>
        <taxon>Eubacteriales</taxon>
        <taxon>Oscillospiraceae</taxon>
        <taxon>Sporobacter</taxon>
    </lineage>
</organism>
<evidence type="ECO:0000313" key="3">
    <source>
        <dbReference type="Proteomes" id="UP000183995"/>
    </source>
</evidence>
<dbReference type="GO" id="GO:0016491">
    <property type="term" value="F:oxidoreductase activity"/>
    <property type="evidence" value="ECO:0007669"/>
    <property type="project" value="UniProtKB-KW"/>
</dbReference>
<dbReference type="EMBL" id="FQXV01000011">
    <property type="protein sequence ID" value="SHI16156.1"/>
    <property type="molecule type" value="Genomic_DNA"/>
</dbReference>
<evidence type="ECO:0000256" key="1">
    <source>
        <dbReference type="ARBA" id="ARBA00023002"/>
    </source>
</evidence>
<gene>
    <name evidence="2" type="ORF">SAMN02745823_02896</name>
</gene>
<dbReference type="Gene3D" id="3.40.50.720">
    <property type="entry name" value="NAD(P)-binding Rossmann-like Domain"/>
    <property type="match status" value="1"/>
</dbReference>
<dbReference type="PANTHER" id="PTHR43157">
    <property type="entry name" value="PHOSPHATIDYLINOSITOL-GLYCAN BIOSYNTHESIS CLASS F PROTEIN-RELATED"/>
    <property type="match status" value="1"/>
</dbReference>
<dbReference type="STRING" id="1123282.SAMN02745823_02896"/>
<dbReference type="AlphaFoldDB" id="A0A1M5YVQ5"/>
<dbReference type="InterPro" id="IPR002347">
    <property type="entry name" value="SDR_fam"/>
</dbReference>
<protein>
    <submittedName>
        <fullName evidence="2">NAD(P)-dependent dehydrogenase, short-chain alcohol dehydrogenase family</fullName>
    </submittedName>
</protein>
<dbReference type="InterPro" id="IPR036291">
    <property type="entry name" value="NAD(P)-bd_dom_sf"/>
</dbReference>
<keyword evidence="3" id="KW-1185">Reference proteome</keyword>
<dbReference type="Proteomes" id="UP000183995">
    <property type="component" value="Unassembled WGS sequence"/>
</dbReference>
<dbReference type="PRINTS" id="PR00081">
    <property type="entry name" value="GDHRDH"/>
</dbReference>
<proteinExistence type="predicted"/>